<dbReference type="AlphaFoldDB" id="A0A2R4WMJ4"/>
<feature type="DNA-binding region" description="H-T-H motif" evidence="2">
    <location>
        <begin position="64"/>
        <end position="83"/>
    </location>
</feature>
<dbReference type="Proteomes" id="UP000244755">
    <property type="component" value="Chromosome 1"/>
</dbReference>
<dbReference type="PANTHER" id="PTHR43479">
    <property type="entry name" value="ACREF/ENVCD OPERON REPRESSOR-RELATED"/>
    <property type="match status" value="1"/>
</dbReference>
<feature type="region of interest" description="Disordered" evidence="3">
    <location>
        <begin position="1"/>
        <end position="39"/>
    </location>
</feature>
<dbReference type="InterPro" id="IPR050624">
    <property type="entry name" value="HTH-type_Tx_Regulator"/>
</dbReference>
<dbReference type="OrthoDB" id="9811084at2"/>
<dbReference type="Gene3D" id="1.10.357.10">
    <property type="entry name" value="Tetracycline Repressor, domain 2"/>
    <property type="match status" value="1"/>
</dbReference>
<dbReference type="InterPro" id="IPR009057">
    <property type="entry name" value="Homeodomain-like_sf"/>
</dbReference>
<dbReference type="PROSITE" id="PS50977">
    <property type="entry name" value="HTH_TETR_2"/>
    <property type="match status" value="1"/>
</dbReference>
<dbReference type="KEGG" id="mee:DA075_19070"/>
<name>A0A2R4WMJ4_9HYPH</name>
<evidence type="ECO:0000256" key="3">
    <source>
        <dbReference type="SAM" id="MobiDB-lite"/>
    </source>
</evidence>
<sequence>MSEDHGAGKGVAEDGPAEVPDGKASGARKRPSTRRQLAKNEATRAALIEAAGRVVGQHGYAGASIARITAEAGIAHGAFYLHFASRQALFDVLLLEIGNDMLDAISAAIRDSLSLEEIERRGITANFAYLAQRPEIDRVMNEAEVVAPEAFTRFMQQIQERYRRSLIRSRKAGELRGFSDEEIEVVAALLTGARSYLLRLFARSGGTDIHPLAEKHIDVYLDVFLNGLSARSPKNKNRD</sequence>
<evidence type="ECO:0000256" key="2">
    <source>
        <dbReference type="PROSITE-ProRule" id="PRU00335"/>
    </source>
</evidence>
<proteinExistence type="predicted"/>
<protein>
    <submittedName>
        <fullName evidence="5">TetR/AcrR family transcriptional regulator</fullName>
    </submittedName>
</protein>
<feature type="compositionally biased region" description="Basic residues" evidence="3">
    <location>
        <begin position="26"/>
        <end position="37"/>
    </location>
</feature>
<dbReference type="Pfam" id="PF00440">
    <property type="entry name" value="TetR_N"/>
    <property type="match status" value="1"/>
</dbReference>
<organism evidence="5 6">
    <name type="scientific">Methylobacterium currus</name>
    <dbReference type="NCBI Taxonomy" id="2051553"/>
    <lineage>
        <taxon>Bacteria</taxon>
        <taxon>Pseudomonadati</taxon>
        <taxon>Pseudomonadota</taxon>
        <taxon>Alphaproteobacteria</taxon>
        <taxon>Hyphomicrobiales</taxon>
        <taxon>Methylobacteriaceae</taxon>
        <taxon>Methylobacterium</taxon>
    </lineage>
</organism>
<dbReference type="EMBL" id="CP028843">
    <property type="protein sequence ID" value="AWB22746.1"/>
    <property type="molecule type" value="Genomic_DNA"/>
</dbReference>
<evidence type="ECO:0000256" key="1">
    <source>
        <dbReference type="ARBA" id="ARBA00023125"/>
    </source>
</evidence>
<dbReference type="GO" id="GO:0003677">
    <property type="term" value="F:DNA binding"/>
    <property type="evidence" value="ECO:0007669"/>
    <property type="project" value="UniProtKB-UniRule"/>
</dbReference>
<keyword evidence="1 2" id="KW-0238">DNA-binding</keyword>
<dbReference type="RefSeq" id="WP_099954546.1">
    <property type="nucleotide sequence ID" value="NZ_CP028843.1"/>
</dbReference>
<accession>A0A2R4WMJ4</accession>
<dbReference type="InterPro" id="IPR001647">
    <property type="entry name" value="HTH_TetR"/>
</dbReference>
<feature type="domain" description="HTH tetR-type" evidence="4">
    <location>
        <begin position="41"/>
        <end position="101"/>
    </location>
</feature>
<dbReference type="SUPFAM" id="SSF46689">
    <property type="entry name" value="Homeodomain-like"/>
    <property type="match status" value="1"/>
</dbReference>
<dbReference type="PRINTS" id="PR00455">
    <property type="entry name" value="HTHTETR"/>
</dbReference>
<keyword evidence="6" id="KW-1185">Reference proteome</keyword>
<evidence type="ECO:0000313" key="5">
    <source>
        <dbReference type="EMBL" id="AWB22746.1"/>
    </source>
</evidence>
<dbReference type="PANTHER" id="PTHR43479:SF11">
    <property type="entry name" value="ACREF_ENVCD OPERON REPRESSOR-RELATED"/>
    <property type="match status" value="1"/>
</dbReference>
<gene>
    <name evidence="5" type="ORF">DA075_19070</name>
</gene>
<evidence type="ECO:0000259" key="4">
    <source>
        <dbReference type="PROSITE" id="PS50977"/>
    </source>
</evidence>
<evidence type="ECO:0000313" key="6">
    <source>
        <dbReference type="Proteomes" id="UP000244755"/>
    </source>
</evidence>
<reference evidence="5 6" key="1">
    <citation type="submission" date="2018-04" db="EMBL/GenBank/DDBJ databases">
        <title>Methylobacterium sp. PR1016A genome.</title>
        <authorList>
            <person name="Park W."/>
        </authorList>
    </citation>
    <scope>NUCLEOTIDE SEQUENCE [LARGE SCALE GENOMIC DNA]</scope>
    <source>
        <strain evidence="5 6">PR1016A</strain>
    </source>
</reference>